<dbReference type="OrthoDB" id="125347at2759"/>
<dbReference type="Pfam" id="PF11905">
    <property type="entry name" value="DUF3425"/>
    <property type="match status" value="1"/>
</dbReference>
<dbReference type="PANTHER" id="PTHR38116">
    <property type="entry name" value="CHROMOSOME 7, WHOLE GENOME SHOTGUN SEQUENCE"/>
    <property type="match status" value="1"/>
</dbReference>
<dbReference type="AlphaFoldDB" id="A0A8K0TAJ1"/>
<dbReference type="Proteomes" id="UP000813385">
    <property type="component" value="Unassembled WGS sequence"/>
</dbReference>
<dbReference type="EMBL" id="JAGPXD010000005">
    <property type="protein sequence ID" value="KAH7354310.1"/>
    <property type="molecule type" value="Genomic_DNA"/>
</dbReference>
<evidence type="ECO:0000313" key="2">
    <source>
        <dbReference type="EMBL" id="KAH7354310.1"/>
    </source>
</evidence>
<keyword evidence="3" id="KW-1185">Reference proteome</keyword>
<feature type="region of interest" description="Disordered" evidence="1">
    <location>
        <begin position="1"/>
        <end position="69"/>
    </location>
</feature>
<dbReference type="PANTHER" id="PTHR38116:SF1">
    <property type="entry name" value="BZIP DOMAIN-CONTAINING PROTEIN"/>
    <property type="match status" value="1"/>
</dbReference>
<comment type="caution">
    <text evidence="2">The sequence shown here is derived from an EMBL/GenBank/DDBJ whole genome shotgun (WGS) entry which is preliminary data.</text>
</comment>
<organism evidence="2 3">
    <name type="scientific">Plectosphaerella cucumerina</name>
    <dbReference type="NCBI Taxonomy" id="40658"/>
    <lineage>
        <taxon>Eukaryota</taxon>
        <taxon>Fungi</taxon>
        <taxon>Dikarya</taxon>
        <taxon>Ascomycota</taxon>
        <taxon>Pezizomycotina</taxon>
        <taxon>Sordariomycetes</taxon>
        <taxon>Hypocreomycetidae</taxon>
        <taxon>Glomerellales</taxon>
        <taxon>Plectosphaerellaceae</taxon>
        <taxon>Plectosphaerella</taxon>
    </lineage>
</organism>
<protein>
    <recommendedName>
        <fullName evidence="4">BZIP domain-containing protein</fullName>
    </recommendedName>
</protein>
<evidence type="ECO:0008006" key="4">
    <source>
        <dbReference type="Google" id="ProtNLM"/>
    </source>
</evidence>
<feature type="compositionally biased region" description="Basic residues" evidence="1">
    <location>
        <begin position="32"/>
        <end position="47"/>
    </location>
</feature>
<accession>A0A8K0TAJ1</accession>
<reference evidence="2" key="1">
    <citation type="journal article" date="2021" name="Nat. Commun.">
        <title>Genetic determinants of endophytism in the Arabidopsis root mycobiome.</title>
        <authorList>
            <person name="Mesny F."/>
            <person name="Miyauchi S."/>
            <person name="Thiergart T."/>
            <person name="Pickel B."/>
            <person name="Atanasova L."/>
            <person name="Karlsson M."/>
            <person name="Huettel B."/>
            <person name="Barry K.W."/>
            <person name="Haridas S."/>
            <person name="Chen C."/>
            <person name="Bauer D."/>
            <person name="Andreopoulos W."/>
            <person name="Pangilinan J."/>
            <person name="LaButti K."/>
            <person name="Riley R."/>
            <person name="Lipzen A."/>
            <person name="Clum A."/>
            <person name="Drula E."/>
            <person name="Henrissat B."/>
            <person name="Kohler A."/>
            <person name="Grigoriev I.V."/>
            <person name="Martin F.M."/>
            <person name="Hacquard S."/>
        </authorList>
    </citation>
    <scope>NUCLEOTIDE SEQUENCE</scope>
    <source>
        <strain evidence="2">MPI-CAGE-AT-0016</strain>
    </source>
</reference>
<sequence length="344" mass="39335">MAPPVVSGLNHPGESDGQNPRDLQISTDEVKKQRRRLQNRKNQRARRLRLEEQRDAAEAQGPHRRPYRIKRWRVDAESQGQGQGQGQCKGHAHALPSQPEAVISTVTEACHRREPLHPRRYPISPRGKVISKRFVGRVLENLGQDTYFPLSADHLLHIIQFNVLRALMTNKNTIQALSLYSKLYYPGPEMYVSLEDCWVTAVRAMAQRDRPHRHMSLTPTQLQTSRQHPQWIGMIPWPKVRDTLIEQHTEFDHWEFILGLVGEEPEPVPPSTQISGVDHNDDVTFGHQGLIVWGEPHDAGSWEVTPGFLAKWTWVFAGCNEVIDISNRWRAARDADPLPMSMVG</sequence>
<name>A0A8K0TAJ1_9PEZI</name>
<dbReference type="InterPro" id="IPR021833">
    <property type="entry name" value="DUF3425"/>
</dbReference>
<gene>
    <name evidence="2" type="ORF">B0T11DRAFT_288402</name>
</gene>
<feature type="compositionally biased region" description="Basic and acidic residues" evidence="1">
    <location>
        <begin position="48"/>
        <end position="57"/>
    </location>
</feature>
<evidence type="ECO:0000313" key="3">
    <source>
        <dbReference type="Proteomes" id="UP000813385"/>
    </source>
</evidence>
<evidence type="ECO:0000256" key="1">
    <source>
        <dbReference type="SAM" id="MobiDB-lite"/>
    </source>
</evidence>
<proteinExistence type="predicted"/>